<evidence type="ECO:0000313" key="2">
    <source>
        <dbReference type="EMBL" id="NBJ95431.1"/>
    </source>
</evidence>
<sequence length="119" mass="12748">MDEIIKRNASHLLTSGYNFEGYKIISYNGIVSGEVVMGTGFLSEFSASLDDFLGSISEAFSDKIVKAKEISLSKMITASCARGGNAIIGVDFDYTTFANNMIAISANGTSVVIEKTKEL</sequence>
<dbReference type="InterPro" id="IPR002765">
    <property type="entry name" value="UPF0145_YbjQ-like"/>
</dbReference>
<comment type="similarity">
    <text evidence="1">Belongs to the UPF0145 family.</text>
</comment>
<gene>
    <name evidence="2" type="ORF">D5281_23620</name>
</gene>
<dbReference type="Gene3D" id="3.30.110.70">
    <property type="entry name" value="Hypothetical protein apc22750. Chain B"/>
    <property type="match status" value="1"/>
</dbReference>
<dbReference type="PANTHER" id="PTHR34068:SF1">
    <property type="entry name" value="UPF0145 PROTEIN YBJQ"/>
    <property type="match status" value="1"/>
</dbReference>
<dbReference type="PANTHER" id="PTHR34068">
    <property type="entry name" value="UPF0145 PROTEIN YBJQ"/>
    <property type="match status" value="1"/>
</dbReference>
<keyword evidence="3" id="KW-1185">Reference proteome</keyword>
<dbReference type="RefSeq" id="WP_160562322.1">
    <property type="nucleotide sequence ID" value="NZ_QZDT01000091.1"/>
</dbReference>
<protein>
    <submittedName>
        <fullName evidence="2">Uncharacterized protein</fullName>
    </submittedName>
</protein>
<organism evidence="2 3">
    <name type="scientific">Parablautia muri</name>
    <dbReference type="NCBI Taxonomy" id="2320879"/>
    <lineage>
        <taxon>Bacteria</taxon>
        <taxon>Bacillati</taxon>
        <taxon>Bacillota</taxon>
        <taxon>Clostridia</taxon>
        <taxon>Lachnospirales</taxon>
        <taxon>Lachnospiraceae</taxon>
        <taxon>Parablautia</taxon>
    </lineage>
</organism>
<dbReference type="Proteomes" id="UP001154420">
    <property type="component" value="Unassembled WGS sequence"/>
</dbReference>
<reference evidence="2" key="1">
    <citation type="submission" date="2018-09" db="EMBL/GenBank/DDBJ databases">
        <title>Murine metabolic-syndrome-specific gut microbial biobank.</title>
        <authorList>
            <person name="Liu C."/>
        </authorList>
    </citation>
    <scope>NUCLEOTIDE SEQUENCE</scope>
    <source>
        <strain evidence="2">D42-62</strain>
    </source>
</reference>
<dbReference type="InterPro" id="IPR035439">
    <property type="entry name" value="UPF0145_dom_sf"/>
</dbReference>
<evidence type="ECO:0000313" key="3">
    <source>
        <dbReference type="Proteomes" id="UP001154420"/>
    </source>
</evidence>
<comment type="caution">
    <text evidence="2">The sequence shown here is derived from an EMBL/GenBank/DDBJ whole genome shotgun (WGS) entry which is preliminary data.</text>
</comment>
<proteinExistence type="inferred from homology"/>
<evidence type="ECO:0000256" key="1">
    <source>
        <dbReference type="ARBA" id="ARBA00010751"/>
    </source>
</evidence>
<dbReference type="OrthoDB" id="9796448at2"/>
<dbReference type="EMBL" id="QZDT01000091">
    <property type="protein sequence ID" value="NBJ95431.1"/>
    <property type="molecule type" value="Genomic_DNA"/>
</dbReference>
<dbReference type="AlphaFoldDB" id="A0A9X5BJX4"/>
<dbReference type="SUPFAM" id="SSF117782">
    <property type="entry name" value="YbjQ-like"/>
    <property type="match status" value="1"/>
</dbReference>
<name>A0A9X5BJX4_9FIRM</name>
<accession>A0A9X5BJX4</accession>
<dbReference type="Pfam" id="PF01906">
    <property type="entry name" value="YbjQ_1"/>
    <property type="match status" value="1"/>
</dbReference>